<proteinExistence type="predicted"/>
<protein>
    <submittedName>
        <fullName evidence="1">Uncharacterized protein</fullName>
    </submittedName>
</protein>
<dbReference type="EMBL" id="GL888243">
    <property type="protein sequence ID" value="EGI63968.1"/>
    <property type="molecule type" value="Genomic_DNA"/>
</dbReference>
<sequence>MWWLGLIYTRERRKHHGKSIARPKEKEISMALFKRRSLHPNWKPATVSTGIAFRCNHRIIASRSTKNRVSIGKRERGSCGVTGNCRQDESRRNPVSDFVGNLRSRSRRYRNIYGEKVIRYSRKKVATDANTSRQSLQKYRGIELLIRDDDEVAPIISVDAGAMKNEKIIIIYSDSSPSCHRECCYYYY</sequence>
<keyword evidence="2" id="KW-1185">Reference proteome</keyword>
<dbReference type="AlphaFoldDB" id="F4WP37"/>
<evidence type="ECO:0000313" key="2">
    <source>
        <dbReference type="Proteomes" id="UP000007755"/>
    </source>
</evidence>
<evidence type="ECO:0000313" key="1">
    <source>
        <dbReference type="EMBL" id="EGI63968.1"/>
    </source>
</evidence>
<name>F4WP37_ACREC</name>
<dbReference type="InParanoid" id="F4WP37"/>
<accession>F4WP37</accession>
<dbReference type="Proteomes" id="UP000007755">
    <property type="component" value="Unassembled WGS sequence"/>
</dbReference>
<reference evidence="1" key="1">
    <citation type="submission" date="2011-02" db="EMBL/GenBank/DDBJ databases">
        <title>The genome of the leaf-cutting ant Acromyrmex echinatior suggests key adaptations to social evolution and fungus farming.</title>
        <authorList>
            <person name="Nygaard S."/>
            <person name="Zhang G."/>
        </authorList>
    </citation>
    <scope>NUCLEOTIDE SEQUENCE</scope>
</reference>
<organism evidence="2">
    <name type="scientific">Acromyrmex echinatior</name>
    <name type="common">Panamanian leafcutter ant</name>
    <name type="synonym">Acromyrmex octospinosus echinatior</name>
    <dbReference type="NCBI Taxonomy" id="103372"/>
    <lineage>
        <taxon>Eukaryota</taxon>
        <taxon>Metazoa</taxon>
        <taxon>Ecdysozoa</taxon>
        <taxon>Arthropoda</taxon>
        <taxon>Hexapoda</taxon>
        <taxon>Insecta</taxon>
        <taxon>Pterygota</taxon>
        <taxon>Neoptera</taxon>
        <taxon>Endopterygota</taxon>
        <taxon>Hymenoptera</taxon>
        <taxon>Apocrita</taxon>
        <taxon>Aculeata</taxon>
        <taxon>Formicoidea</taxon>
        <taxon>Formicidae</taxon>
        <taxon>Myrmicinae</taxon>
        <taxon>Acromyrmex</taxon>
    </lineage>
</organism>
<gene>
    <name evidence="1" type="ORF">G5I_07547</name>
</gene>